<accession>A0A1D9MAN7</accession>
<dbReference type="Gene3D" id="3.30.9.10">
    <property type="entry name" value="D-Amino Acid Oxidase, subunit A, domain 2"/>
    <property type="match status" value="2"/>
</dbReference>
<comment type="similarity">
    <text evidence="1">Belongs to the DadA oxidoreductase family.</text>
</comment>
<protein>
    <submittedName>
        <fullName evidence="4">PTS sugar transporter subunit IID</fullName>
    </submittedName>
</protein>
<dbReference type="Proteomes" id="UP000176562">
    <property type="component" value="Chromosome"/>
</dbReference>
<name>A0A1D9MAN7_9RHOB</name>
<dbReference type="AlphaFoldDB" id="A0A1D9MAN7"/>
<dbReference type="STRING" id="1850250.LPB142_05875"/>
<dbReference type="InterPro" id="IPR006076">
    <property type="entry name" value="FAD-dep_OxRdtase"/>
</dbReference>
<reference evidence="4 5" key="1">
    <citation type="submission" date="2016-10" db="EMBL/GenBank/DDBJ databases">
        <title>Rhodobacter sp. LPB0142, isolated from sea water.</title>
        <authorList>
            <person name="Kim E."/>
            <person name="Yi H."/>
        </authorList>
    </citation>
    <scope>NUCLEOTIDE SEQUENCE [LARGE SCALE GENOMIC DNA]</scope>
    <source>
        <strain evidence="4 5">LPB0142</strain>
    </source>
</reference>
<keyword evidence="5" id="KW-1185">Reference proteome</keyword>
<dbReference type="KEGG" id="rhp:LPB142_05875"/>
<dbReference type="SUPFAM" id="SSF51905">
    <property type="entry name" value="FAD/NAD(P)-binding domain"/>
    <property type="match status" value="1"/>
</dbReference>
<evidence type="ECO:0000259" key="3">
    <source>
        <dbReference type="Pfam" id="PF01266"/>
    </source>
</evidence>
<proteinExistence type="inferred from homology"/>
<dbReference type="GO" id="GO:0008718">
    <property type="term" value="F:D-amino-acid dehydrogenase activity"/>
    <property type="evidence" value="ECO:0007669"/>
    <property type="project" value="TreeGrafter"/>
</dbReference>
<dbReference type="PANTHER" id="PTHR13847:SF280">
    <property type="entry name" value="D-AMINO ACID DEHYDROGENASE"/>
    <property type="match status" value="1"/>
</dbReference>
<evidence type="ECO:0000256" key="1">
    <source>
        <dbReference type="ARBA" id="ARBA00009410"/>
    </source>
</evidence>
<evidence type="ECO:0000256" key="2">
    <source>
        <dbReference type="ARBA" id="ARBA00023002"/>
    </source>
</evidence>
<organism evidence="4 5">
    <name type="scientific">Rhodobacter xanthinilyticus</name>
    <dbReference type="NCBI Taxonomy" id="1850250"/>
    <lineage>
        <taxon>Bacteria</taxon>
        <taxon>Pseudomonadati</taxon>
        <taxon>Pseudomonadota</taxon>
        <taxon>Alphaproteobacteria</taxon>
        <taxon>Rhodobacterales</taxon>
        <taxon>Rhodobacter group</taxon>
        <taxon>Rhodobacter</taxon>
    </lineage>
</organism>
<dbReference type="GO" id="GO:0005886">
    <property type="term" value="C:plasma membrane"/>
    <property type="evidence" value="ECO:0007669"/>
    <property type="project" value="TreeGrafter"/>
</dbReference>
<dbReference type="InterPro" id="IPR036188">
    <property type="entry name" value="FAD/NAD-bd_sf"/>
</dbReference>
<evidence type="ECO:0000313" key="4">
    <source>
        <dbReference type="EMBL" id="AOZ68903.1"/>
    </source>
</evidence>
<keyword evidence="4" id="KW-0813">Transport</keyword>
<sequence length="445" mass="47924">MTFVISTAAPVTFADPLPAATDVVVIGGGIAGVMSAYYLARAGRRVVLCEKGRIAAEQSSRNWGWIRQQGRDPAELPIVTEALRLWEELAAQLGPELGFTRCGVSYVSAKPAAEEGYAKWVRLAADHGVESRLMSRADCAALAPGANWACGVVTPSDARAEPFVAVPMLARLAQAAGVTIVENCAVRGLEIAGGALTGVITEKGPIRAEQVLLAGGAWSSLFARRHGISLPQLMVRSTVGQTVPMPEMTGPSGADDIFAWRRRLDGGYTIAPGTWHDFYIGPDAFRHFVKYIPQMRRDLTKTEMHPRAPAPGWPDGWRTPRDWAFDARSPFEALRVLDPEPNRLRLAEAGQAFGRAFPRLGPPKLARAWAGMIDVMPDTVPVLDESSIKGLWIATGLSGHGFGIGPGVGRVMADLMCARPAGHDMTRFRFGRFADGSKMDLGPTF</sequence>
<dbReference type="Gene3D" id="3.50.50.60">
    <property type="entry name" value="FAD/NAD(P)-binding domain"/>
    <property type="match status" value="2"/>
</dbReference>
<dbReference type="Pfam" id="PF01266">
    <property type="entry name" value="DAO"/>
    <property type="match status" value="1"/>
</dbReference>
<dbReference type="GO" id="GO:0005737">
    <property type="term" value="C:cytoplasm"/>
    <property type="evidence" value="ECO:0007669"/>
    <property type="project" value="TreeGrafter"/>
</dbReference>
<dbReference type="RefSeq" id="WP_071165798.1">
    <property type="nucleotide sequence ID" value="NZ_CP017781.1"/>
</dbReference>
<dbReference type="PANTHER" id="PTHR13847">
    <property type="entry name" value="SARCOSINE DEHYDROGENASE-RELATED"/>
    <property type="match status" value="1"/>
</dbReference>
<dbReference type="GO" id="GO:0055130">
    <property type="term" value="P:D-alanine catabolic process"/>
    <property type="evidence" value="ECO:0007669"/>
    <property type="project" value="TreeGrafter"/>
</dbReference>
<feature type="domain" description="FAD dependent oxidoreductase" evidence="3">
    <location>
        <begin position="22"/>
        <end position="415"/>
    </location>
</feature>
<dbReference type="EMBL" id="CP017781">
    <property type="protein sequence ID" value="AOZ68903.1"/>
    <property type="molecule type" value="Genomic_DNA"/>
</dbReference>
<gene>
    <name evidence="4" type="ORF">LPB142_05875</name>
</gene>
<evidence type="ECO:0000313" key="5">
    <source>
        <dbReference type="Proteomes" id="UP000176562"/>
    </source>
</evidence>
<keyword evidence="2" id="KW-0560">Oxidoreductase</keyword>
<keyword evidence="4" id="KW-0762">Sugar transport</keyword>